<evidence type="ECO:0000256" key="1">
    <source>
        <dbReference type="ARBA" id="ARBA00022723"/>
    </source>
</evidence>
<dbReference type="PANTHER" id="PTHR23055">
    <property type="entry name" value="CALCIUM BINDING PROTEINS"/>
    <property type="match status" value="1"/>
</dbReference>
<evidence type="ECO:0000313" key="7">
    <source>
        <dbReference type="EMBL" id="CAF1275730.1"/>
    </source>
</evidence>
<feature type="compositionally biased region" description="Basic and acidic residues" evidence="4">
    <location>
        <begin position="1"/>
        <end position="10"/>
    </location>
</feature>
<name>A0A814PC94_ADIRI</name>
<dbReference type="SMART" id="SM00054">
    <property type="entry name" value="EFh"/>
    <property type="match status" value="2"/>
</dbReference>
<evidence type="ECO:0000259" key="5">
    <source>
        <dbReference type="PROSITE" id="PS50222"/>
    </source>
</evidence>
<keyword evidence="8" id="KW-1185">Reference proteome</keyword>
<dbReference type="PROSITE" id="PS50222">
    <property type="entry name" value="EF_HAND_2"/>
    <property type="match status" value="2"/>
</dbReference>
<evidence type="ECO:0000256" key="4">
    <source>
        <dbReference type="SAM" id="MobiDB-lite"/>
    </source>
</evidence>
<accession>A0A814PC94</accession>
<dbReference type="InterPro" id="IPR011992">
    <property type="entry name" value="EF-hand-dom_pair"/>
</dbReference>
<keyword evidence="1" id="KW-0479">Metal-binding</keyword>
<dbReference type="Pfam" id="PF13833">
    <property type="entry name" value="EF-hand_8"/>
    <property type="match status" value="1"/>
</dbReference>
<keyword evidence="3" id="KW-0106">Calcium</keyword>
<dbReference type="PROSITE" id="PS00018">
    <property type="entry name" value="EF_HAND_1"/>
    <property type="match status" value="1"/>
</dbReference>
<proteinExistence type="predicted"/>
<dbReference type="GO" id="GO:0005509">
    <property type="term" value="F:calcium ion binding"/>
    <property type="evidence" value="ECO:0007669"/>
    <property type="project" value="InterPro"/>
</dbReference>
<dbReference type="Proteomes" id="UP000663852">
    <property type="component" value="Unassembled WGS sequence"/>
</dbReference>
<organism evidence="6 8">
    <name type="scientific">Adineta ricciae</name>
    <name type="common">Rotifer</name>
    <dbReference type="NCBI Taxonomy" id="249248"/>
    <lineage>
        <taxon>Eukaryota</taxon>
        <taxon>Metazoa</taxon>
        <taxon>Spiralia</taxon>
        <taxon>Gnathifera</taxon>
        <taxon>Rotifera</taxon>
        <taxon>Eurotatoria</taxon>
        <taxon>Bdelloidea</taxon>
        <taxon>Adinetida</taxon>
        <taxon>Adinetidae</taxon>
        <taxon>Adineta</taxon>
    </lineage>
</organism>
<dbReference type="OrthoDB" id="191686at2759"/>
<dbReference type="PRINTS" id="PR00450">
    <property type="entry name" value="RECOVERIN"/>
</dbReference>
<dbReference type="PANTHER" id="PTHR23055:SF69">
    <property type="entry name" value="NEURONAL CALCIUM SENSOR 2"/>
    <property type="match status" value="1"/>
</dbReference>
<evidence type="ECO:0000256" key="3">
    <source>
        <dbReference type="ARBA" id="ARBA00022837"/>
    </source>
</evidence>
<reference evidence="6" key="1">
    <citation type="submission" date="2021-02" db="EMBL/GenBank/DDBJ databases">
        <authorList>
            <person name="Nowell W R."/>
        </authorList>
    </citation>
    <scope>NUCLEOTIDE SEQUENCE</scope>
</reference>
<dbReference type="Proteomes" id="UP000663828">
    <property type="component" value="Unassembled WGS sequence"/>
</dbReference>
<feature type="region of interest" description="Disordered" evidence="4">
    <location>
        <begin position="1"/>
        <end position="37"/>
    </location>
</feature>
<protein>
    <recommendedName>
        <fullName evidence="5">EF-hand domain-containing protein</fullName>
    </recommendedName>
</protein>
<evidence type="ECO:0000313" key="6">
    <source>
        <dbReference type="EMBL" id="CAF1102739.1"/>
    </source>
</evidence>
<dbReference type="AlphaFoldDB" id="A0A814PC94"/>
<sequence>MAQDTPRHLSLDNVTRSPSSSSLRSTTTIGSNLSTASQRRRGLIGRIGNGFNSIFRRFSRTQTSLTEMQVQLLSHRTNFTRDEVMEWHSKFITDYPDGHMTRKQFIAMYKAMCPKVDAERFARHIFRAFDTDRSNTIEFHEFLTGLSMTSPNSSSHDKLEWVFHVFDVNGDGVLTRKECLEIIEVIVRFNQSMQGDTSNTNSDQLLSSAKQSMMNIFTSGRNTHNDKLTMSQFVDGCLNDELISQLLDPKPTTLTNSLDSSTNSS</sequence>
<dbReference type="EMBL" id="CAJNOR010001232">
    <property type="protein sequence ID" value="CAF1102739.1"/>
    <property type="molecule type" value="Genomic_DNA"/>
</dbReference>
<dbReference type="InterPro" id="IPR028846">
    <property type="entry name" value="Recoverin"/>
</dbReference>
<feature type="domain" description="EF-hand" evidence="5">
    <location>
        <begin position="117"/>
        <end position="152"/>
    </location>
</feature>
<dbReference type="InterPro" id="IPR002048">
    <property type="entry name" value="EF_hand_dom"/>
</dbReference>
<dbReference type="Gene3D" id="1.10.238.10">
    <property type="entry name" value="EF-hand"/>
    <property type="match status" value="1"/>
</dbReference>
<keyword evidence="2" id="KW-0677">Repeat</keyword>
<gene>
    <name evidence="7" type="ORF">EDS130_LOCUS29264</name>
    <name evidence="6" type="ORF">XAT740_LOCUS18441</name>
</gene>
<evidence type="ECO:0000256" key="2">
    <source>
        <dbReference type="ARBA" id="ARBA00022737"/>
    </source>
</evidence>
<evidence type="ECO:0000313" key="8">
    <source>
        <dbReference type="Proteomes" id="UP000663828"/>
    </source>
</evidence>
<dbReference type="Pfam" id="PF13202">
    <property type="entry name" value="EF-hand_5"/>
    <property type="match status" value="1"/>
</dbReference>
<feature type="domain" description="EF-hand" evidence="5">
    <location>
        <begin position="154"/>
        <end position="189"/>
    </location>
</feature>
<feature type="compositionally biased region" description="Low complexity" evidence="4">
    <location>
        <begin position="15"/>
        <end position="28"/>
    </location>
</feature>
<dbReference type="CDD" id="cd00051">
    <property type="entry name" value="EFh"/>
    <property type="match status" value="1"/>
</dbReference>
<dbReference type="EMBL" id="CAJNOJ010000196">
    <property type="protein sequence ID" value="CAF1275730.1"/>
    <property type="molecule type" value="Genomic_DNA"/>
</dbReference>
<dbReference type="InterPro" id="IPR018247">
    <property type="entry name" value="EF_Hand_1_Ca_BS"/>
</dbReference>
<dbReference type="SUPFAM" id="SSF47473">
    <property type="entry name" value="EF-hand"/>
    <property type="match status" value="1"/>
</dbReference>
<comment type="caution">
    <text evidence="6">The sequence shown here is derived from an EMBL/GenBank/DDBJ whole genome shotgun (WGS) entry which is preliminary data.</text>
</comment>